<keyword evidence="2" id="KW-1185">Reference proteome</keyword>
<name>A0A073K009_9BACI</name>
<comment type="caution">
    <text evidence="1">The sequence shown here is derived from an EMBL/GenBank/DDBJ whole genome shotgun (WGS) entry which is preliminary data.</text>
</comment>
<dbReference type="OrthoDB" id="2882689at2"/>
<dbReference type="AlphaFoldDB" id="A0A073K009"/>
<accession>A0A073K009</accession>
<gene>
    <name evidence="1" type="ORF">BAMA_18775</name>
</gene>
<protein>
    <recommendedName>
        <fullName evidence="3">Antitoxin</fullName>
    </recommendedName>
</protein>
<evidence type="ECO:0000313" key="2">
    <source>
        <dbReference type="Proteomes" id="UP000027822"/>
    </source>
</evidence>
<evidence type="ECO:0000313" key="1">
    <source>
        <dbReference type="EMBL" id="KEK19825.1"/>
    </source>
</evidence>
<organism evidence="1 2">
    <name type="scientific">Bacillus manliponensis</name>
    <dbReference type="NCBI Taxonomy" id="574376"/>
    <lineage>
        <taxon>Bacteria</taxon>
        <taxon>Bacillati</taxon>
        <taxon>Bacillota</taxon>
        <taxon>Bacilli</taxon>
        <taxon>Bacillales</taxon>
        <taxon>Bacillaceae</taxon>
        <taxon>Bacillus</taxon>
        <taxon>Bacillus cereus group</taxon>
    </lineage>
</organism>
<proteinExistence type="predicted"/>
<dbReference type="EMBL" id="JOTN01000005">
    <property type="protein sequence ID" value="KEK19825.1"/>
    <property type="molecule type" value="Genomic_DNA"/>
</dbReference>
<dbReference type="STRING" id="574376.BAMA_18775"/>
<dbReference type="eggNOG" id="ENOG50308ZW">
    <property type="taxonomic scope" value="Bacteria"/>
</dbReference>
<reference evidence="1 2" key="1">
    <citation type="submission" date="2014-06" db="EMBL/GenBank/DDBJ databases">
        <title>Draft genome sequence of Bacillus manliponensis JCM 15802 (MCCC 1A00708).</title>
        <authorList>
            <person name="Lai Q."/>
            <person name="Liu Y."/>
            <person name="Shao Z."/>
        </authorList>
    </citation>
    <scope>NUCLEOTIDE SEQUENCE [LARGE SCALE GENOMIC DNA]</scope>
    <source>
        <strain evidence="1 2">JCM 15802</strain>
    </source>
</reference>
<dbReference type="Proteomes" id="UP000027822">
    <property type="component" value="Unassembled WGS sequence"/>
</dbReference>
<sequence length="116" mass="13411">MKYPYSFEVLTNGELVMRLPQEIKLIETFLGVEVSAFGDWILEEIHSVLNGKENYVVVNGNICGLKIRKDTTTVLDNLAEDGKGEFCEIETVELLHLIHIWLDKQKEFKKEKNKEL</sequence>
<dbReference type="RefSeq" id="WP_034637923.1">
    <property type="nucleotide sequence ID" value="NZ_CBCSJC010000010.1"/>
</dbReference>
<evidence type="ECO:0008006" key="3">
    <source>
        <dbReference type="Google" id="ProtNLM"/>
    </source>
</evidence>